<dbReference type="Proteomes" id="UP000250043">
    <property type="component" value="Unassembled WGS sequence"/>
</dbReference>
<proteinExistence type="predicted"/>
<keyword evidence="1" id="KW-0472">Membrane</keyword>
<dbReference type="EMBL" id="KV722487">
    <property type="protein sequence ID" value="OCH87385.1"/>
    <property type="molecule type" value="Genomic_DNA"/>
</dbReference>
<protein>
    <submittedName>
        <fullName evidence="2">Uncharacterized protein</fullName>
    </submittedName>
</protein>
<name>A0A8E2DGR4_9APHY</name>
<gene>
    <name evidence="2" type="ORF">OBBRIDRAFT_159568</name>
</gene>
<keyword evidence="1" id="KW-1133">Transmembrane helix</keyword>
<keyword evidence="1" id="KW-0812">Transmembrane</keyword>
<keyword evidence="3" id="KW-1185">Reference proteome</keyword>
<evidence type="ECO:0000256" key="1">
    <source>
        <dbReference type="SAM" id="Phobius"/>
    </source>
</evidence>
<evidence type="ECO:0000313" key="3">
    <source>
        <dbReference type="Proteomes" id="UP000250043"/>
    </source>
</evidence>
<organism evidence="2 3">
    <name type="scientific">Obba rivulosa</name>
    <dbReference type="NCBI Taxonomy" id="1052685"/>
    <lineage>
        <taxon>Eukaryota</taxon>
        <taxon>Fungi</taxon>
        <taxon>Dikarya</taxon>
        <taxon>Basidiomycota</taxon>
        <taxon>Agaricomycotina</taxon>
        <taxon>Agaricomycetes</taxon>
        <taxon>Polyporales</taxon>
        <taxon>Gelatoporiaceae</taxon>
        <taxon>Obba</taxon>
    </lineage>
</organism>
<feature type="transmembrane region" description="Helical" evidence="1">
    <location>
        <begin position="109"/>
        <end position="131"/>
    </location>
</feature>
<evidence type="ECO:0000313" key="2">
    <source>
        <dbReference type="EMBL" id="OCH87385.1"/>
    </source>
</evidence>
<reference evidence="2 3" key="1">
    <citation type="submission" date="2016-07" db="EMBL/GenBank/DDBJ databases">
        <title>Draft genome of the white-rot fungus Obba rivulosa 3A-2.</title>
        <authorList>
            <consortium name="DOE Joint Genome Institute"/>
            <person name="Miettinen O."/>
            <person name="Riley R."/>
            <person name="Acob R."/>
            <person name="Barry K."/>
            <person name="Cullen D."/>
            <person name="De Vries R."/>
            <person name="Hainaut M."/>
            <person name="Hatakka A."/>
            <person name="Henrissat B."/>
            <person name="Hilden K."/>
            <person name="Kuo R."/>
            <person name="Labutti K."/>
            <person name="Lipzen A."/>
            <person name="Makela M.R."/>
            <person name="Sandor L."/>
            <person name="Spatafora J.W."/>
            <person name="Grigoriev I.V."/>
            <person name="Hibbett D.S."/>
        </authorList>
    </citation>
    <scope>NUCLEOTIDE SEQUENCE [LARGE SCALE GENOMIC DNA]</scope>
    <source>
        <strain evidence="2 3">3A-2</strain>
    </source>
</reference>
<sequence>MFSTTDIRFVIPVLKNALEEVDAAQWEQESSSEDSALRCTRAPRRGFDSDGCDQLAFSSHVSRSSKHSSKLEGTLSRSHRLMCFRGHRFLAMLSSFSGGSTMGPNRPRILWLWCATPLPTLSVGIPLLTLLRLKTRNAALYGSPWHQYQGLGVRARGG</sequence>
<dbReference type="AlphaFoldDB" id="A0A8E2DGR4"/>
<accession>A0A8E2DGR4</accession>